<reference evidence="2 3" key="1">
    <citation type="journal article" date="2024" name="J Genomics">
        <title>Draft genome sequencing and assembly of Favolaschia claudopus CIRM-BRFM 2984 isolated from oak limbs.</title>
        <authorList>
            <person name="Navarro D."/>
            <person name="Drula E."/>
            <person name="Chaduli D."/>
            <person name="Cazenave R."/>
            <person name="Ahrendt S."/>
            <person name="Wang J."/>
            <person name="Lipzen A."/>
            <person name="Daum C."/>
            <person name="Barry K."/>
            <person name="Grigoriev I.V."/>
            <person name="Favel A."/>
            <person name="Rosso M.N."/>
            <person name="Martin F."/>
        </authorList>
    </citation>
    <scope>NUCLEOTIDE SEQUENCE [LARGE SCALE GENOMIC DNA]</scope>
    <source>
        <strain evidence="2 3">CIRM-BRFM 2984</strain>
    </source>
</reference>
<dbReference type="AlphaFoldDB" id="A0AAW0D6Q6"/>
<gene>
    <name evidence="2" type="ORF">R3P38DRAFT_2765341</name>
</gene>
<organism evidence="2 3">
    <name type="scientific">Favolaschia claudopus</name>
    <dbReference type="NCBI Taxonomy" id="2862362"/>
    <lineage>
        <taxon>Eukaryota</taxon>
        <taxon>Fungi</taxon>
        <taxon>Dikarya</taxon>
        <taxon>Basidiomycota</taxon>
        <taxon>Agaricomycotina</taxon>
        <taxon>Agaricomycetes</taxon>
        <taxon>Agaricomycetidae</taxon>
        <taxon>Agaricales</taxon>
        <taxon>Marasmiineae</taxon>
        <taxon>Mycenaceae</taxon>
        <taxon>Favolaschia</taxon>
    </lineage>
</organism>
<comment type="caution">
    <text evidence="2">The sequence shown here is derived from an EMBL/GenBank/DDBJ whole genome shotgun (WGS) entry which is preliminary data.</text>
</comment>
<name>A0AAW0D6Q6_9AGAR</name>
<keyword evidence="3" id="KW-1185">Reference proteome</keyword>
<protein>
    <submittedName>
        <fullName evidence="2">Uncharacterized protein</fullName>
    </submittedName>
</protein>
<evidence type="ECO:0000313" key="3">
    <source>
        <dbReference type="Proteomes" id="UP001362999"/>
    </source>
</evidence>
<evidence type="ECO:0000313" key="2">
    <source>
        <dbReference type="EMBL" id="KAK7046528.1"/>
    </source>
</evidence>
<dbReference type="Proteomes" id="UP001362999">
    <property type="component" value="Unassembled WGS sequence"/>
</dbReference>
<feature type="region of interest" description="Disordered" evidence="1">
    <location>
        <begin position="220"/>
        <end position="240"/>
    </location>
</feature>
<accession>A0AAW0D6Q6</accession>
<sequence>MRSDFVWQNAATDGILEYLDRNTAPLRPCWMSLLEGTWASSPPPTRISFRAAVLLPRPMLSTLGASPSKQQRCCLSLVDLQFDSRACLGESDWAPSIWIGKNVSGVVPASLLTAGYLYKDLPSICPIRVRPMHHQAMSSRASPRIVDRENLEKTTVVAYNVFAPYANGMLVGSLPDTTNVWKTLQILSNATNLSDGDTCGAVWLYFSLSSSAKRFHRRTPPSLSASISNLPPPSTAPGPHQSRMVLVPGAMPSLLSALPRASVARSPSSLCRAGHAAPYLRRVTSDRSPPHRPPIIPKGIQTWQDALACLHLGFPAVY</sequence>
<evidence type="ECO:0000256" key="1">
    <source>
        <dbReference type="SAM" id="MobiDB-lite"/>
    </source>
</evidence>
<proteinExistence type="predicted"/>
<dbReference type="EMBL" id="JAWWNJ010000010">
    <property type="protein sequence ID" value="KAK7046528.1"/>
    <property type="molecule type" value="Genomic_DNA"/>
</dbReference>